<dbReference type="FunFam" id="1.10.3470.10:FF:000001">
    <property type="entry name" value="Vitamin B12 ABC transporter permease BtuC"/>
    <property type="match status" value="1"/>
</dbReference>
<feature type="transmembrane region" description="Helical" evidence="8">
    <location>
        <begin position="286"/>
        <end position="308"/>
    </location>
</feature>
<dbReference type="CDD" id="cd06550">
    <property type="entry name" value="TM_ABC_iron-siderophores_like"/>
    <property type="match status" value="1"/>
</dbReference>
<comment type="similarity">
    <text evidence="2">Belongs to the binding-protein-dependent transport system permease family. FecCD subfamily.</text>
</comment>
<dbReference type="GO" id="GO:0005886">
    <property type="term" value="C:plasma membrane"/>
    <property type="evidence" value="ECO:0007669"/>
    <property type="project" value="UniProtKB-SubCell"/>
</dbReference>
<feature type="transmembrane region" description="Helical" evidence="8">
    <location>
        <begin position="260"/>
        <end position="279"/>
    </location>
</feature>
<evidence type="ECO:0000256" key="2">
    <source>
        <dbReference type="ARBA" id="ARBA00007935"/>
    </source>
</evidence>
<comment type="caution">
    <text evidence="9">The sequence shown here is derived from an EMBL/GenBank/DDBJ whole genome shotgun (WGS) entry which is preliminary data.</text>
</comment>
<evidence type="ECO:0000313" key="10">
    <source>
        <dbReference type="Proteomes" id="UP000187344"/>
    </source>
</evidence>
<dbReference type="GeneID" id="92992161"/>
<dbReference type="GO" id="GO:0022857">
    <property type="term" value="F:transmembrane transporter activity"/>
    <property type="evidence" value="ECO:0007669"/>
    <property type="project" value="InterPro"/>
</dbReference>
<dbReference type="SUPFAM" id="SSF81345">
    <property type="entry name" value="ABC transporter involved in vitamin B12 uptake, BtuC"/>
    <property type="match status" value="1"/>
</dbReference>
<reference evidence="9 10" key="1">
    <citation type="submission" date="2016-12" db="EMBL/GenBank/DDBJ databases">
        <title>Comparative genomics of Bartonella apis.</title>
        <authorList>
            <person name="Engel P."/>
        </authorList>
    </citation>
    <scope>NUCLEOTIDE SEQUENCE [LARGE SCALE GENOMIC DNA]</scope>
    <source>
        <strain evidence="9 10">PEB0149</strain>
    </source>
</reference>
<evidence type="ECO:0000256" key="8">
    <source>
        <dbReference type="SAM" id="Phobius"/>
    </source>
</evidence>
<proteinExistence type="inferred from homology"/>
<evidence type="ECO:0000256" key="5">
    <source>
        <dbReference type="ARBA" id="ARBA00022692"/>
    </source>
</evidence>
<evidence type="ECO:0000313" key="9">
    <source>
        <dbReference type="EMBL" id="OLY43716.1"/>
    </source>
</evidence>
<comment type="subcellular location">
    <subcellularLocation>
        <location evidence="1">Cell membrane</location>
        <topology evidence="1">Multi-pass membrane protein</topology>
    </subcellularLocation>
</comment>
<name>A0A1R0F9S4_9HYPH</name>
<keyword evidence="4" id="KW-1003">Cell membrane</keyword>
<evidence type="ECO:0000256" key="7">
    <source>
        <dbReference type="ARBA" id="ARBA00023136"/>
    </source>
</evidence>
<dbReference type="PANTHER" id="PTHR30472:SF25">
    <property type="entry name" value="ABC TRANSPORTER PERMEASE PROTEIN MJ0876-RELATED"/>
    <property type="match status" value="1"/>
</dbReference>
<feature type="transmembrane region" description="Helical" evidence="8">
    <location>
        <begin position="234"/>
        <end position="254"/>
    </location>
</feature>
<keyword evidence="3" id="KW-0813">Transport</keyword>
<dbReference type="EMBL" id="LXYT01000001">
    <property type="protein sequence ID" value="OLY43716.1"/>
    <property type="molecule type" value="Genomic_DNA"/>
</dbReference>
<feature type="transmembrane region" description="Helical" evidence="8">
    <location>
        <begin position="97"/>
        <end position="116"/>
    </location>
</feature>
<accession>A0A1R0F9S4</accession>
<feature type="transmembrane region" description="Helical" evidence="8">
    <location>
        <begin position="152"/>
        <end position="176"/>
    </location>
</feature>
<dbReference type="RefSeq" id="WP_075868859.1">
    <property type="nucleotide sequence ID" value="NZ_CALYQA010000004.1"/>
</dbReference>
<feature type="transmembrane region" description="Helical" evidence="8">
    <location>
        <begin position="69"/>
        <end position="90"/>
    </location>
</feature>
<feature type="transmembrane region" description="Helical" evidence="8">
    <location>
        <begin position="314"/>
        <end position="333"/>
    </location>
</feature>
<evidence type="ECO:0000256" key="4">
    <source>
        <dbReference type="ARBA" id="ARBA00022475"/>
    </source>
</evidence>
<feature type="transmembrane region" description="Helical" evidence="8">
    <location>
        <begin position="7"/>
        <end position="28"/>
    </location>
</feature>
<dbReference type="Pfam" id="PF01032">
    <property type="entry name" value="FecCD"/>
    <property type="match status" value="1"/>
</dbReference>
<dbReference type="AlphaFoldDB" id="A0A1R0F9S4"/>
<keyword evidence="5 8" id="KW-0812">Transmembrane</keyword>
<dbReference type="InterPro" id="IPR037294">
    <property type="entry name" value="ABC_BtuC-like"/>
</dbReference>
<evidence type="ECO:0000256" key="1">
    <source>
        <dbReference type="ARBA" id="ARBA00004651"/>
    </source>
</evidence>
<dbReference type="Proteomes" id="UP000187344">
    <property type="component" value="Unassembled WGS sequence"/>
</dbReference>
<evidence type="ECO:0000256" key="6">
    <source>
        <dbReference type="ARBA" id="ARBA00022989"/>
    </source>
</evidence>
<keyword evidence="6 8" id="KW-1133">Transmembrane helix</keyword>
<sequence length="338" mass="35698">MTHLPRTIIIWLFCIFILLCAIVAGAAIGEIAIPFSSFLKTIANHLFDSGYEVDIFHSRVIWLWRLPRAVVGACCGAGLAMCGVILQALLRNPLAEPYLLGISSGAGTGAALVTAFGMNLSILSLSTGALIGGLLSFFFVVFLAYHSGRNATAIILAGIASAMLFNALTALILMIFTPLEGRSNIFAWMIGNLSGARWSDAALAFPLTLVAFLIFVAFSRILDAFVFGSRAAKSLGISVHYVSMLLITVVALVTAVMVSIMGTISFVGLVVPHAARLIVGVRHRLLIPASAFIGALFMIAADVISRIIVPGLAFPVGIVTALIGAPLFALLLLRQKGN</sequence>
<evidence type="ECO:0000256" key="3">
    <source>
        <dbReference type="ARBA" id="ARBA00022448"/>
    </source>
</evidence>
<dbReference type="OrthoDB" id="9811975at2"/>
<feature type="transmembrane region" description="Helical" evidence="8">
    <location>
        <begin position="201"/>
        <end position="222"/>
    </location>
</feature>
<organism evidence="9 10">
    <name type="scientific">Bartonella apis</name>
    <dbReference type="NCBI Taxonomy" id="1686310"/>
    <lineage>
        <taxon>Bacteria</taxon>
        <taxon>Pseudomonadati</taxon>
        <taxon>Pseudomonadota</taxon>
        <taxon>Alphaproteobacteria</taxon>
        <taxon>Hyphomicrobiales</taxon>
        <taxon>Bartonellaceae</taxon>
        <taxon>Bartonella</taxon>
    </lineage>
</organism>
<dbReference type="PANTHER" id="PTHR30472">
    <property type="entry name" value="FERRIC ENTEROBACTIN TRANSPORT SYSTEM PERMEASE PROTEIN"/>
    <property type="match status" value="1"/>
</dbReference>
<dbReference type="InterPro" id="IPR000522">
    <property type="entry name" value="ABC_transptr_permease_BtuC"/>
</dbReference>
<dbReference type="Gene3D" id="1.10.3470.10">
    <property type="entry name" value="ABC transporter involved in vitamin B12 uptake, BtuC"/>
    <property type="match status" value="1"/>
</dbReference>
<protein>
    <submittedName>
        <fullName evidence="9">Iron complex transport system permease protein</fullName>
    </submittedName>
</protein>
<keyword evidence="7 8" id="KW-0472">Membrane</keyword>
<keyword evidence="10" id="KW-1185">Reference proteome</keyword>
<gene>
    <name evidence="9" type="ORF">PEB0149_011500</name>
</gene>
<feature type="transmembrane region" description="Helical" evidence="8">
    <location>
        <begin position="122"/>
        <end position="145"/>
    </location>
</feature>